<dbReference type="GO" id="GO:0005952">
    <property type="term" value="C:cAMP-dependent protein kinase complex"/>
    <property type="evidence" value="ECO:0007669"/>
    <property type="project" value="TreeGrafter"/>
</dbReference>
<dbReference type="InterPro" id="IPR000595">
    <property type="entry name" value="cNMP-bd_dom"/>
</dbReference>
<dbReference type="Pfam" id="PF00069">
    <property type="entry name" value="Pkinase"/>
    <property type="match status" value="1"/>
</dbReference>
<dbReference type="InterPro" id="IPR011009">
    <property type="entry name" value="Kinase-like_dom_sf"/>
</dbReference>
<reference evidence="8" key="1">
    <citation type="submission" date="2018-02" db="EMBL/GenBank/DDBJ databases">
        <authorList>
            <person name="Cohen D.B."/>
            <person name="Kent A.D."/>
        </authorList>
    </citation>
    <scope>NUCLEOTIDE SEQUENCE</scope>
</reference>
<dbReference type="InterPro" id="IPR000719">
    <property type="entry name" value="Prot_kinase_dom"/>
</dbReference>
<evidence type="ECO:0000259" key="6">
    <source>
        <dbReference type="PROSITE" id="PS50011"/>
    </source>
</evidence>
<dbReference type="InterPro" id="IPR018490">
    <property type="entry name" value="cNMP-bd_dom_sf"/>
</dbReference>
<name>A0A2N9H1E5_FAGSY</name>
<feature type="domain" description="Protein kinase" evidence="6">
    <location>
        <begin position="174"/>
        <end position="447"/>
    </location>
</feature>
<dbReference type="Gene3D" id="3.30.200.20">
    <property type="entry name" value="Phosphorylase Kinase, domain 1"/>
    <property type="match status" value="1"/>
</dbReference>
<organism evidence="8">
    <name type="scientific">Fagus sylvatica</name>
    <name type="common">Beechnut</name>
    <dbReference type="NCBI Taxonomy" id="28930"/>
    <lineage>
        <taxon>Eukaryota</taxon>
        <taxon>Viridiplantae</taxon>
        <taxon>Streptophyta</taxon>
        <taxon>Embryophyta</taxon>
        <taxon>Tracheophyta</taxon>
        <taxon>Spermatophyta</taxon>
        <taxon>Magnoliopsida</taxon>
        <taxon>eudicotyledons</taxon>
        <taxon>Gunneridae</taxon>
        <taxon>Pentapetalae</taxon>
        <taxon>rosids</taxon>
        <taxon>fabids</taxon>
        <taxon>Fagales</taxon>
        <taxon>Fagaceae</taxon>
        <taxon>Fagus</taxon>
    </lineage>
</organism>
<dbReference type="EMBL" id="OIVN01002680">
    <property type="protein sequence ID" value="SPD05628.1"/>
    <property type="molecule type" value="Genomic_DNA"/>
</dbReference>
<sequence length="521" mass="57619">MGGEGGCFYVVGSGEFEVLATQEEQNGEVPRVLQRYTAEKLSSFGELALMYNKPLQASVRAVTSGTLWALKREDFRGILMSEFSNLSSLKLLRSVGLLLRLTILQLSHIADSLSEVSISDGQTIVDKVPLRAVAMGDVVCAVLTKEKIDSVVGPFTKLSQDDHKSRGYSSDFPKESTKSIDVSAFSKVQLSELEWRTSLYSTDCSEIGLVLLRDSEKLLSLKRFSKQKVKSLEKEAQVLKEKKLMKSLSPSASVPQVLCTCADQVYAGILLNTCLACPLASILRTPLSEPSARFFAACVVTTLENLHKNGVLYRGVSPDVLMLDQTGYLQLVDFRFGKNLDDQRTFTICGMADSSAPEIVQGKGHGFPADWWALGVLIYFMLQGEKPFGSWRESELDTLAKIAKGQLNIPDTFSPEAVDVLTKLLEVDENTRLGSQGPDSVKCHPWFDGVDWERVADCSFPVPHEITSRITLHLESHSEDCTPVVSLAQDVEDLNIPEWLDDWVLALPPNCPFNQLERRGQ</sequence>
<dbReference type="GO" id="GO:0005524">
    <property type="term" value="F:ATP binding"/>
    <property type="evidence" value="ECO:0007669"/>
    <property type="project" value="UniProtKB-KW"/>
</dbReference>
<dbReference type="AlphaFoldDB" id="A0A2N9H1E5"/>
<keyword evidence="2" id="KW-0808">Transferase</keyword>
<evidence type="ECO:0000256" key="5">
    <source>
        <dbReference type="ARBA" id="ARBA00022840"/>
    </source>
</evidence>
<proteinExistence type="predicted"/>
<dbReference type="SUPFAM" id="SSF51206">
    <property type="entry name" value="cAMP-binding domain-like"/>
    <property type="match status" value="1"/>
</dbReference>
<dbReference type="Gene3D" id="1.10.510.10">
    <property type="entry name" value="Transferase(Phosphotransferase) domain 1"/>
    <property type="match status" value="1"/>
</dbReference>
<keyword evidence="1" id="KW-0723">Serine/threonine-protein kinase</keyword>
<dbReference type="CDD" id="cd00038">
    <property type="entry name" value="CAP_ED"/>
    <property type="match status" value="1"/>
</dbReference>
<keyword evidence="4" id="KW-0418">Kinase</keyword>
<dbReference type="PANTHER" id="PTHR24353">
    <property type="entry name" value="CYCLIC NUCLEOTIDE-DEPENDENT PROTEIN KINASE"/>
    <property type="match status" value="1"/>
</dbReference>
<dbReference type="PROSITE" id="PS50042">
    <property type="entry name" value="CNMP_BINDING_3"/>
    <property type="match status" value="1"/>
</dbReference>
<evidence type="ECO:0000256" key="4">
    <source>
        <dbReference type="ARBA" id="ARBA00022777"/>
    </source>
</evidence>
<keyword evidence="5" id="KW-0067">ATP-binding</keyword>
<keyword evidence="3" id="KW-0547">Nucleotide-binding</keyword>
<dbReference type="SMART" id="SM00220">
    <property type="entry name" value="S_TKc"/>
    <property type="match status" value="1"/>
</dbReference>
<protein>
    <recommendedName>
        <fullName evidence="9">cGMP-dependent protein kinase</fullName>
    </recommendedName>
</protein>
<dbReference type="PANTHER" id="PTHR24353:SF127">
    <property type="entry name" value="PROTEIN PHOSPHATASE 2C AND CYCLIC NUCLEOTIDE-BINDING_KINASE DOMAIN-CONTAINING PROTEIN"/>
    <property type="match status" value="1"/>
</dbReference>
<feature type="domain" description="Cyclic nucleotide-binding" evidence="7">
    <location>
        <begin position="1"/>
        <end position="80"/>
    </location>
</feature>
<dbReference type="PROSITE" id="PS50011">
    <property type="entry name" value="PROTEIN_KINASE_DOM"/>
    <property type="match status" value="1"/>
</dbReference>
<evidence type="ECO:0000256" key="3">
    <source>
        <dbReference type="ARBA" id="ARBA00022741"/>
    </source>
</evidence>
<evidence type="ECO:0008006" key="9">
    <source>
        <dbReference type="Google" id="ProtNLM"/>
    </source>
</evidence>
<dbReference type="InterPro" id="IPR014710">
    <property type="entry name" value="RmlC-like_jellyroll"/>
</dbReference>
<evidence type="ECO:0000256" key="2">
    <source>
        <dbReference type="ARBA" id="ARBA00022679"/>
    </source>
</evidence>
<accession>A0A2N9H1E5</accession>
<dbReference type="Gene3D" id="2.60.120.10">
    <property type="entry name" value="Jelly Rolls"/>
    <property type="match status" value="1"/>
</dbReference>
<dbReference type="SUPFAM" id="SSF56112">
    <property type="entry name" value="Protein kinase-like (PK-like)"/>
    <property type="match status" value="1"/>
</dbReference>
<gene>
    <name evidence="8" type="ORF">FSB_LOCUS33510</name>
</gene>
<evidence type="ECO:0000259" key="7">
    <source>
        <dbReference type="PROSITE" id="PS50042"/>
    </source>
</evidence>
<evidence type="ECO:0000256" key="1">
    <source>
        <dbReference type="ARBA" id="ARBA00022527"/>
    </source>
</evidence>
<dbReference type="Pfam" id="PF00027">
    <property type="entry name" value="cNMP_binding"/>
    <property type="match status" value="1"/>
</dbReference>
<evidence type="ECO:0000313" key="8">
    <source>
        <dbReference type="EMBL" id="SPD05628.1"/>
    </source>
</evidence>
<dbReference type="GO" id="GO:0004691">
    <property type="term" value="F:cAMP-dependent protein kinase activity"/>
    <property type="evidence" value="ECO:0007669"/>
    <property type="project" value="TreeGrafter"/>
</dbReference>